<name>A0AA39NNT4_9AGAR</name>
<proteinExistence type="predicted"/>
<feature type="region of interest" description="Disordered" evidence="1">
    <location>
        <begin position="236"/>
        <end position="277"/>
    </location>
</feature>
<accession>A0AA39NNT4</accession>
<dbReference type="AlphaFoldDB" id="A0AA39NNT4"/>
<sequence>MSTEGLVYSHKIPLDEFCCNLISAQAYAAWYFNSQVLFVSSAPELVHAVEDAHPYLAAYMDILHDFGLSDSHYGLALQGQIVHIVNIIPTIDRQEEWTWWQLKTEEFKWDKLNFDVSHCLPSEEEYTTHASHCVAENDLHPFWMHALPALYRPLLATSPLKSSADVAVSVLPSRPHPTMIRQPEPAREPAIPLVSTLKVEVHMLPSGSVTAGSLTACKRQHAPDIATPPSINLSQVKRSTRSTKAVQPEPSSIDAKAMRPTHGTHASSQKTKAHLPAVSTTGVTKKLVSVYMSDDLVESESGGEGAADQATDPGWDHEAVDKSVSEDVIVLPVKWLHVNGPLLSLPPPPSFLEPAQPLPVVKSVVSSKGKGKVVEQPSAIVSFAPPSPLTTDVVDNTIYFHAFHPSVDLQYHKPPSHQALESMKLSLLPATPDSLTKYTVAGNMSTDAILIETHILFVLLWCLNWPCFNCTLAGYLDQCVFEGGIREECCTKCKSSCHGCCSAHWDANQLHQSATLLDPLTLSGDGAICRGVQCVDHINSEIELLGQAMQLLCEDHEAVIGELADGLDAIACHEHGTEIIEAYSQVSGFLKSFIVHVGGAALESSNGDAEGGDD</sequence>
<keyword evidence="3" id="KW-1185">Reference proteome</keyword>
<dbReference type="Proteomes" id="UP001175227">
    <property type="component" value="Unassembled WGS sequence"/>
</dbReference>
<protein>
    <submittedName>
        <fullName evidence="2">Uncharacterized protein</fullName>
    </submittedName>
</protein>
<comment type="caution">
    <text evidence="2">The sequence shown here is derived from an EMBL/GenBank/DDBJ whole genome shotgun (WGS) entry which is preliminary data.</text>
</comment>
<evidence type="ECO:0000313" key="3">
    <source>
        <dbReference type="Proteomes" id="UP001175227"/>
    </source>
</evidence>
<evidence type="ECO:0000256" key="1">
    <source>
        <dbReference type="SAM" id="MobiDB-lite"/>
    </source>
</evidence>
<feature type="compositionally biased region" description="Polar residues" evidence="1">
    <location>
        <begin position="236"/>
        <end position="245"/>
    </location>
</feature>
<evidence type="ECO:0000313" key="2">
    <source>
        <dbReference type="EMBL" id="KAK0468818.1"/>
    </source>
</evidence>
<organism evidence="2 3">
    <name type="scientific">Armillaria novae-zelandiae</name>
    <dbReference type="NCBI Taxonomy" id="153914"/>
    <lineage>
        <taxon>Eukaryota</taxon>
        <taxon>Fungi</taxon>
        <taxon>Dikarya</taxon>
        <taxon>Basidiomycota</taxon>
        <taxon>Agaricomycotina</taxon>
        <taxon>Agaricomycetes</taxon>
        <taxon>Agaricomycetidae</taxon>
        <taxon>Agaricales</taxon>
        <taxon>Marasmiineae</taxon>
        <taxon>Physalacriaceae</taxon>
        <taxon>Armillaria</taxon>
    </lineage>
</organism>
<dbReference type="EMBL" id="JAUEPR010000066">
    <property type="protein sequence ID" value="KAK0468818.1"/>
    <property type="molecule type" value="Genomic_DNA"/>
</dbReference>
<gene>
    <name evidence="2" type="ORF">IW261DRAFT_1573429</name>
</gene>
<reference evidence="2" key="1">
    <citation type="submission" date="2023-06" db="EMBL/GenBank/DDBJ databases">
        <authorList>
            <consortium name="Lawrence Berkeley National Laboratory"/>
            <person name="Ahrendt S."/>
            <person name="Sahu N."/>
            <person name="Indic B."/>
            <person name="Wong-Bajracharya J."/>
            <person name="Merenyi Z."/>
            <person name="Ke H.-M."/>
            <person name="Monk M."/>
            <person name="Kocsube S."/>
            <person name="Drula E."/>
            <person name="Lipzen A."/>
            <person name="Balint B."/>
            <person name="Henrissat B."/>
            <person name="Andreopoulos B."/>
            <person name="Martin F.M."/>
            <person name="Harder C.B."/>
            <person name="Rigling D."/>
            <person name="Ford K.L."/>
            <person name="Foster G.D."/>
            <person name="Pangilinan J."/>
            <person name="Papanicolaou A."/>
            <person name="Barry K."/>
            <person name="LaButti K."/>
            <person name="Viragh M."/>
            <person name="Koriabine M."/>
            <person name="Yan M."/>
            <person name="Riley R."/>
            <person name="Champramary S."/>
            <person name="Plett K.L."/>
            <person name="Tsai I.J."/>
            <person name="Slot J."/>
            <person name="Sipos G."/>
            <person name="Plett J."/>
            <person name="Nagy L.G."/>
            <person name="Grigoriev I.V."/>
        </authorList>
    </citation>
    <scope>NUCLEOTIDE SEQUENCE</scope>
    <source>
        <strain evidence="2">ICMP 16352</strain>
    </source>
</reference>